<dbReference type="SUPFAM" id="SSF52833">
    <property type="entry name" value="Thioredoxin-like"/>
    <property type="match status" value="1"/>
</dbReference>
<dbReference type="PANTHER" id="PTHR35272">
    <property type="entry name" value="THIOL:DISULFIDE INTERCHANGE PROTEIN DSBC-RELATED"/>
    <property type="match status" value="1"/>
</dbReference>
<dbReference type="EMBL" id="KP899806">
    <property type="protein sequence ID" value="AKJ20388.1"/>
    <property type="molecule type" value="Genomic_DNA"/>
</dbReference>
<dbReference type="PATRIC" id="fig|28901.787.peg.5157"/>
<dbReference type="EMBL" id="DAANHM010000036">
    <property type="protein sequence ID" value="HAC9896249.1"/>
    <property type="molecule type" value="Genomic_DNA"/>
</dbReference>
<evidence type="ECO:0000313" key="4">
    <source>
        <dbReference type="EMBL" id="AKJ20388.1"/>
    </source>
</evidence>
<dbReference type="GO" id="GO:0016491">
    <property type="term" value="F:oxidoreductase activity"/>
    <property type="evidence" value="ECO:0007669"/>
    <property type="project" value="InterPro"/>
</dbReference>
<feature type="domain" description="DSBA-like thioredoxin" evidence="1">
    <location>
        <begin position="101"/>
        <end position="264"/>
    </location>
</feature>
<name>A0A0G3B291_SALTM</name>
<evidence type="ECO:0000313" key="11">
    <source>
        <dbReference type="EMBL" id="HAF0254273.1"/>
    </source>
</evidence>
<dbReference type="PANTHER" id="PTHR35272:SF3">
    <property type="entry name" value="THIOL:DISULFIDE INTERCHANGE PROTEIN DSBC"/>
    <property type="match status" value="1"/>
</dbReference>
<dbReference type="InterPro" id="IPR001853">
    <property type="entry name" value="DSBA-like_thioredoxin_dom"/>
</dbReference>
<evidence type="ECO:0000313" key="7">
    <source>
        <dbReference type="EMBL" id="HAC9822372.1"/>
    </source>
</evidence>
<evidence type="ECO:0000313" key="2">
    <source>
        <dbReference type="EMBL" id="AKJ20015.1"/>
    </source>
</evidence>
<dbReference type="CDD" id="cd03023">
    <property type="entry name" value="DsbA_Com1_like"/>
    <property type="match status" value="1"/>
</dbReference>
<dbReference type="Proteomes" id="UP000885258">
    <property type="component" value="Unassembled WGS sequence"/>
</dbReference>
<dbReference type="EMBL" id="DAAOJG010000031">
    <property type="protein sequence ID" value="HAD3314440.1"/>
    <property type="molecule type" value="Genomic_DNA"/>
</dbReference>
<geneLocation type="plasmid" evidence="2">
    <name>pF8475</name>
</geneLocation>
<sequence>MIKLNYLKPVASVLISAVIATAGSVYITSKYLKPDVPGNDEIGRVAASYLVKNPQYLLEAGKALEKENTNASLERIIPYAPALFETKETPNIGPDNAAVAVIEFFDYQCHFCMQVAPVVESVLSQSTDVKFFFKEFPIFAGSKPVSAMGAATGLHVYQTFGAEAYRKYHNNLMTSAYVFFNNQRAFTLNDLDMVVNKSGFNSSFGDREKSRYENVISGNMQLGEALGINGTPGFIIMNMQKPDAATTSFIPGAVDEATLKYAIQKARGG</sequence>
<dbReference type="Pfam" id="PF01323">
    <property type="entry name" value="DSBA"/>
    <property type="match status" value="1"/>
</dbReference>
<dbReference type="EMBL" id="RSUA01000042">
    <property type="protein sequence ID" value="MIT50932.1"/>
    <property type="molecule type" value="Genomic_DNA"/>
</dbReference>
<evidence type="ECO:0000313" key="6">
    <source>
        <dbReference type="EMBL" id="HAC9693360.1"/>
    </source>
</evidence>
<geneLocation type="plasmid" evidence="3">
    <name>p109/9</name>
</geneLocation>
<organism evidence="3">
    <name type="scientific">Salmonella typhimurium</name>
    <dbReference type="NCBI Taxonomy" id="90371"/>
    <lineage>
        <taxon>Bacteria</taxon>
        <taxon>Pseudomonadati</taxon>
        <taxon>Pseudomonadota</taxon>
        <taxon>Gammaproteobacteria</taxon>
        <taxon>Enterobacterales</taxon>
        <taxon>Enterobacteriaceae</taxon>
        <taxon>Salmonella</taxon>
    </lineage>
</organism>
<dbReference type="EMBL" id="DAANFV010000017">
    <property type="protein sequence ID" value="HAC9687755.1"/>
    <property type="molecule type" value="Genomic_DNA"/>
</dbReference>
<reference evidence="3" key="1">
    <citation type="submission" date="2015-03" db="EMBL/GenBank/DDBJ databases">
        <title>Complete genome sequences of four Salmonella Typhimurium IncHI1 plasmids and their characteristics.</title>
        <authorList>
            <person name="Kubasova T."/>
            <person name="Matiasovicova J."/>
            <person name="Cejkova D."/>
            <person name="Sekelova Z."/>
            <person name="Polansky O."/>
            <person name="Medvecky M."/>
            <person name="Rychlik I."/>
            <person name="Juricova H."/>
        </authorList>
    </citation>
    <scope>NUCLEOTIDE SEQUENCE</scope>
    <source>
        <strain evidence="3">109/9</strain>
        <strain evidence="4">B71</strain>
        <strain evidence="2">F8475</strain>
        <plasmid evidence="3">p109/9</plasmid>
        <plasmid evidence="4">pB71</plasmid>
        <plasmid evidence="2">pF8475</plasmid>
    </source>
</reference>
<dbReference type="InterPro" id="IPR036249">
    <property type="entry name" value="Thioredoxin-like_sf"/>
</dbReference>
<dbReference type="EMBL" id="DAANGX010000033">
    <property type="protein sequence ID" value="HAC9822372.1"/>
    <property type="molecule type" value="Genomic_DNA"/>
</dbReference>
<dbReference type="EMBL" id="DAANFW010000030">
    <property type="protein sequence ID" value="HAC9693360.1"/>
    <property type="molecule type" value="Genomic_DNA"/>
</dbReference>
<evidence type="ECO:0000259" key="1">
    <source>
        <dbReference type="Pfam" id="PF01323"/>
    </source>
</evidence>
<dbReference type="RefSeq" id="WP_000593841.1">
    <property type="nucleotide sequence ID" value="NZ_CBDFRU010000025.1"/>
</dbReference>
<dbReference type="EMBL" id="DAATUV010000016">
    <property type="protein sequence ID" value="HAF0196905.1"/>
    <property type="molecule type" value="Genomic_DNA"/>
</dbReference>
<dbReference type="AlphaFoldDB" id="A0A0G3B291"/>
<proteinExistence type="predicted"/>
<gene>
    <name evidence="12" type="ORF">AU613_18965</name>
    <name evidence="6" type="ORF">G0K70_22410</name>
    <name evidence="5" type="ORF">G0K78_19490</name>
    <name evidence="7" type="ORF">G0L07_11415</name>
    <name evidence="8" type="ORF">G0L24_19655</name>
    <name evidence="9" type="ORF">G1O83_23830</name>
    <name evidence="11" type="ORF">G9C49_004291</name>
    <name evidence="10" type="ORF">GTH89_14430</name>
</gene>
<keyword evidence="3" id="KW-0614">Plasmid</keyword>
<protein>
    <submittedName>
        <fullName evidence="5">DsbA family protein</fullName>
    </submittedName>
    <submittedName>
        <fullName evidence="3 4">Outer membrane protein</fullName>
    </submittedName>
</protein>
<geneLocation type="plasmid" evidence="4">
    <name>pB71</name>
</geneLocation>
<dbReference type="EMBL" id="KP899804">
    <property type="protein sequence ID" value="AKJ20015.1"/>
    <property type="molecule type" value="Genomic_DNA"/>
</dbReference>
<dbReference type="EMBL" id="DAATVE010000035">
    <property type="protein sequence ID" value="HAF0254273.1"/>
    <property type="molecule type" value="Genomic_DNA"/>
</dbReference>
<evidence type="ECO:0000313" key="10">
    <source>
        <dbReference type="EMBL" id="HAF0196905.1"/>
    </source>
</evidence>
<accession>A0A0G3B291</accession>
<reference evidence="12" key="3">
    <citation type="submission" date="2018-08" db="EMBL/GenBank/DDBJ databases">
        <authorList>
            <person name="Ashton P.M."/>
            <person name="Dallman T."/>
            <person name="Nair S."/>
            <person name="De Pinna E."/>
            <person name="Peters T."/>
            <person name="Grant K."/>
        </authorList>
    </citation>
    <scope>NUCLEOTIDE SEQUENCE [LARGE SCALE GENOMIC DNA]</scope>
    <source>
        <strain evidence="12">29290</strain>
    </source>
</reference>
<evidence type="ECO:0000313" key="12">
    <source>
        <dbReference type="EMBL" id="MIT50932.1"/>
    </source>
</evidence>
<evidence type="ECO:0000313" key="5">
    <source>
        <dbReference type="EMBL" id="HAC9687755.1"/>
    </source>
</evidence>
<dbReference type="EMBL" id="KP899805">
    <property type="protein sequence ID" value="AKJ20211.1"/>
    <property type="molecule type" value="Genomic_DNA"/>
</dbReference>
<reference evidence="5" key="4">
    <citation type="submission" date="2019-01" db="EMBL/GenBank/DDBJ databases">
        <authorList>
            <consortium name="NCBI Pathogen Detection Project"/>
        </authorList>
    </citation>
    <scope>NUCLEOTIDE SEQUENCE</scope>
    <source>
        <strain evidence="11">2011-60-876-1</strain>
        <strain evidence="10">373DRC</strain>
        <strain evidence="7">D14916</strain>
        <strain evidence="8">I32</strain>
        <strain evidence="5">S05012-15</strain>
        <strain evidence="6">S05117-15</strain>
        <strain evidence="9">Typhimurium</strain>
    </source>
</reference>
<reference evidence="5" key="2">
    <citation type="journal article" date="2018" name="Genome Biol.">
        <title>SKESA: strategic k-mer extension for scrupulous assemblies.</title>
        <authorList>
            <person name="Souvorov A."/>
            <person name="Agarwala R."/>
            <person name="Lipman D.J."/>
        </authorList>
    </citation>
    <scope>NUCLEOTIDE SEQUENCE</scope>
    <source>
        <strain evidence="11">2011-60-876-1</strain>
        <strain evidence="10">373DRC</strain>
        <strain evidence="7">D14916</strain>
        <strain evidence="8">I32</strain>
        <strain evidence="5">S05012-15</strain>
        <strain evidence="6">S05117-15</strain>
        <strain evidence="9">Typhimurium</strain>
    </source>
</reference>
<evidence type="ECO:0000313" key="3">
    <source>
        <dbReference type="EMBL" id="AKJ20211.1"/>
    </source>
</evidence>
<dbReference type="InterPro" id="IPR051470">
    <property type="entry name" value="Thiol:disulfide_interchange"/>
</dbReference>
<evidence type="ECO:0000313" key="8">
    <source>
        <dbReference type="EMBL" id="HAC9896249.1"/>
    </source>
</evidence>
<evidence type="ECO:0000313" key="9">
    <source>
        <dbReference type="EMBL" id="HAD3314440.1"/>
    </source>
</evidence>
<accession>A0A611UG12</accession>
<dbReference type="Gene3D" id="3.40.30.10">
    <property type="entry name" value="Glutaredoxin"/>
    <property type="match status" value="1"/>
</dbReference>